<name>A0A0B2W6F6_TOXCA</name>
<keyword evidence="1" id="KW-0812">Transmembrane</keyword>
<dbReference type="EMBL" id="JPKZ01000169">
    <property type="protein sequence ID" value="KHN88840.1"/>
    <property type="molecule type" value="Genomic_DNA"/>
</dbReference>
<organism evidence="2 3">
    <name type="scientific">Toxocara canis</name>
    <name type="common">Canine roundworm</name>
    <dbReference type="NCBI Taxonomy" id="6265"/>
    <lineage>
        <taxon>Eukaryota</taxon>
        <taxon>Metazoa</taxon>
        <taxon>Ecdysozoa</taxon>
        <taxon>Nematoda</taxon>
        <taxon>Chromadorea</taxon>
        <taxon>Rhabditida</taxon>
        <taxon>Spirurina</taxon>
        <taxon>Ascaridomorpha</taxon>
        <taxon>Ascaridoidea</taxon>
        <taxon>Toxocaridae</taxon>
        <taxon>Toxocara</taxon>
    </lineage>
</organism>
<accession>A0A0B2W6F6</accession>
<keyword evidence="3" id="KW-1185">Reference proteome</keyword>
<reference evidence="2 3" key="1">
    <citation type="submission" date="2014-11" db="EMBL/GenBank/DDBJ databases">
        <title>Genetic blueprint of the zoonotic pathogen Toxocara canis.</title>
        <authorList>
            <person name="Zhu X.-Q."/>
            <person name="Korhonen P.K."/>
            <person name="Cai H."/>
            <person name="Young N.D."/>
            <person name="Nejsum P."/>
            <person name="von Samson-Himmelstjerna G."/>
            <person name="Boag P.R."/>
            <person name="Tan P."/>
            <person name="Li Q."/>
            <person name="Min J."/>
            <person name="Yang Y."/>
            <person name="Wang X."/>
            <person name="Fang X."/>
            <person name="Hall R.S."/>
            <person name="Hofmann A."/>
            <person name="Sternberg P.W."/>
            <person name="Jex A.R."/>
            <person name="Gasser R.B."/>
        </authorList>
    </citation>
    <scope>NUCLEOTIDE SEQUENCE [LARGE SCALE GENOMIC DNA]</scope>
    <source>
        <strain evidence="2">PN_DK_2014</strain>
    </source>
</reference>
<evidence type="ECO:0000313" key="2">
    <source>
        <dbReference type="EMBL" id="KHN88840.1"/>
    </source>
</evidence>
<dbReference type="AlphaFoldDB" id="A0A0B2W6F6"/>
<gene>
    <name evidence="2" type="ORF">Tcan_06997</name>
</gene>
<evidence type="ECO:0000256" key="1">
    <source>
        <dbReference type="SAM" id="Phobius"/>
    </source>
</evidence>
<keyword evidence="1" id="KW-0472">Membrane</keyword>
<sequence>MSVDAEIEEVRQTINEIHRALYKIDAHLNGAVENVQRELTYFDQRLQSIAAEASRISTQVIQTVSTFPNQQIYLAIIMILDVLIWLVVGMLIYKAILAWRHRYVISERFMQKALGYPKKVLVNSSNKHDCAVYKQLPPDSPPKYELMPIGGLLPMYSRTGTKGLYETTYGIDR</sequence>
<dbReference type="Proteomes" id="UP000031036">
    <property type="component" value="Unassembled WGS sequence"/>
</dbReference>
<comment type="caution">
    <text evidence="2">The sequence shown here is derived from an EMBL/GenBank/DDBJ whole genome shotgun (WGS) entry which is preliminary data.</text>
</comment>
<keyword evidence="1" id="KW-1133">Transmembrane helix</keyword>
<dbReference type="OrthoDB" id="5792205at2759"/>
<feature type="transmembrane region" description="Helical" evidence="1">
    <location>
        <begin position="72"/>
        <end position="93"/>
    </location>
</feature>
<protein>
    <submittedName>
        <fullName evidence="2">Uncharacterized protein</fullName>
    </submittedName>
</protein>
<proteinExistence type="predicted"/>
<evidence type="ECO:0000313" key="3">
    <source>
        <dbReference type="Proteomes" id="UP000031036"/>
    </source>
</evidence>